<organism evidence="2 3">
    <name type="scientific">Spirosoma linguale (strain ATCC 33905 / DSM 74 / LMG 10896 / Claus 1)</name>
    <dbReference type="NCBI Taxonomy" id="504472"/>
    <lineage>
        <taxon>Bacteria</taxon>
        <taxon>Pseudomonadati</taxon>
        <taxon>Bacteroidota</taxon>
        <taxon>Cytophagia</taxon>
        <taxon>Cytophagales</taxon>
        <taxon>Cytophagaceae</taxon>
        <taxon>Spirosoma</taxon>
    </lineage>
</organism>
<evidence type="ECO:0000256" key="1">
    <source>
        <dbReference type="SAM" id="Phobius"/>
    </source>
</evidence>
<dbReference type="STRING" id="504472.Slin_0154"/>
<proteinExistence type="predicted"/>
<keyword evidence="1" id="KW-0472">Membrane</keyword>
<dbReference type="KEGG" id="sli:Slin_0154"/>
<sequence>MYTHNKGYTKWFGRLAYLSALPFIDFCSYSYVRNQKTAE</sequence>
<evidence type="ECO:0000313" key="2">
    <source>
        <dbReference type="EMBL" id="ADB36220.1"/>
    </source>
</evidence>
<dbReference type="Proteomes" id="UP000002028">
    <property type="component" value="Chromosome"/>
</dbReference>
<keyword evidence="3" id="KW-1185">Reference proteome</keyword>
<accession>D2QCA9</accession>
<dbReference type="HOGENOM" id="CLU_3317215_0_0_10"/>
<protein>
    <submittedName>
        <fullName evidence="2">Uncharacterized protein</fullName>
    </submittedName>
</protein>
<keyword evidence="1" id="KW-0812">Transmembrane</keyword>
<reference evidence="2 3" key="1">
    <citation type="journal article" date="2010" name="Stand. Genomic Sci.">
        <title>Complete genome sequence of Spirosoma linguale type strain (1).</title>
        <authorList>
            <person name="Lail K."/>
            <person name="Sikorski J."/>
            <person name="Saunders E."/>
            <person name="Lapidus A."/>
            <person name="Glavina Del Rio T."/>
            <person name="Copeland A."/>
            <person name="Tice H."/>
            <person name="Cheng J.-F."/>
            <person name="Lucas S."/>
            <person name="Nolan M."/>
            <person name="Bruce D."/>
            <person name="Goodwin L."/>
            <person name="Pitluck S."/>
            <person name="Ivanova N."/>
            <person name="Mavromatis K."/>
            <person name="Ovchinnikova G."/>
            <person name="Pati A."/>
            <person name="Chen A."/>
            <person name="Palaniappan K."/>
            <person name="Land M."/>
            <person name="Hauser L."/>
            <person name="Chang Y.-J."/>
            <person name="Jeffries C.D."/>
            <person name="Chain P."/>
            <person name="Brettin T."/>
            <person name="Detter J.C."/>
            <person name="Schuetze A."/>
            <person name="Rohde M."/>
            <person name="Tindall B.J."/>
            <person name="Goeker M."/>
            <person name="Bristow J."/>
            <person name="Eisen J.A."/>
            <person name="Markowitz V."/>
            <person name="Hugenholtz P."/>
            <person name="Kyrpides N.C."/>
            <person name="Klenk H.-P."/>
            <person name="Chen F."/>
        </authorList>
    </citation>
    <scope>NUCLEOTIDE SEQUENCE [LARGE SCALE GENOMIC DNA]</scope>
    <source>
        <strain evidence="3">ATCC 33905 / DSM 74 / LMG 10896 / Claus 1</strain>
    </source>
</reference>
<feature type="transmembrane region" description="Helical" evidence="1">
    <location>
        <begin position="12"/>
        <end position="32"/>
    </location>
</feature>
<evidence type="ECO:0000313" key="3">
    <source>
        <dbReference type="Proteomes" id="UP000002028"/>
    </source>
</evidence>
<dbReference type="EMBL" id="CP001769">
    <property type="protein sequence ID" value="ADB36220.1"/>
    <property type="molecule type" value="Genomic_DNA"/>
</dbReference>
<dbReference type="AlphaFoldDB" id="D2QCA9"/>
<keyword evidence="1" id="KW-1133">Transmembrane helix</keyword>
<name>D2QCA9_SPILD</name>
<gene>
    <name evidence="2" type="ordered locus">Slin_0154</name>
</gene>